<dbReference type="GO" id="GO:0008757">
    <property type="term" value="F:S-adenosylmethionine-dependent methyltransferase activity"/>
    <property type="evidence" value="ECO:0007669"/>
    <property type="project" value="InterPro"/>
</dbReference>
<gene>
    <name evidence="3" type="ORF">C2H86_11250</name>
</gene>
<organism evidence="3 4">
    <name type="scientific">Pseudomonas putida</name>
    <name type="common">Arthrobacter siderocapsulatus</name>
    <dbReference type="NCBI Taxonomy" id="303"/>
    <lineage>
        <taxon>Bacteria</taxon>
        <taxon>Pseudomonadati</taxon>
        <taxon>Pseudomonadota</taxon>
        <taxon>Gammaproteobacteria</taxon>
        <taxon>Pseudomonadales</taxon>
        <taxon>Pseudomonadaceae</taxon>
        <taxon>Pseudomonas</taxon>
    </lineage>
</organism>
<evidence type="ECO:0000256" key="1">
    <source>
        <dbReference type="ARBA" id="ARBA00022679"/>
    </source>
</evidence>
<protein>
    <submittedName>
        <fullName evidence="3">Class I SAM-dependent methyltransferase</fullName>
    </submittedName>
</protein>
<dbReference type="AlphaFoldDB" id="A0A6I6Y026"/>
<evidence type="ECO:0000259" key="2">
    <source>
        <dbReference type="Pfam" id="PF08241"/>
    </source>
</evidence>
<dbReference type="InterPro" id="IPR050447">
    <property type="entry name" value="Erg6_SMT_methyltransf"/>
</dbReference>
<dbReference type="GO" id="GO:0032259">
    <property type="term" value="P:methylation"/>
    <property type="evidence" value="ECO:0007669"/>
    <property type="project" value="UniProtKB-KW"/>
</dbReference>
<sequence length="270" mass="29622">MSTPLDTNALKARQQAAWASGDYAVIGTTLQLVGERLAEACDLRWDEQVLDVAAGNGNATLAAARRGCRVTSTDYVAELLKRGEERARAEHFKVDFEVADAEALPYKDGIFDVVLSTFGVMFAPDQPQAAREMARVCRSGGRIGLANWTPQGFVGQMFKTLGRHVPPPPGALPPSRWGDEMALRAMFEGAIGMLDINPQYFNFRYRSAAHFIEVFRTWYGPVHKAFASLEPEAASALERELTQLLDESNIGGGASLVVPSEYLEVVITRR</sequence>
<dbReference type="EMBL" id="CP026115">
    <property type="protein sequence ID" value="QHG64956.1"/>
    <property type="molecule type" value="Genomic_DNA"/>
</dbReference>
<dbReference type="SUPFAM" id="SSF53335">
    <property type="entry name" value="S-adenosyl-L-methionine-dependent methyltransferases"/>
    <property type="match status" value="1"/>
</dbReference>
<keyword evidence="1 3" id="KW-0808">Transferase</keyword>
<keyword evidence="3" id="KW-0489">Methyltransferase</keyword>
<name>A0A6I6Y026_PSEPU</name>
<dbReference type="CDD" id="cd02440">
    <property type="entry name" value="AdoMet_MTases"/>
    <property type="match status" value="1"/>
</dbReference>
<feature type="domain" description="Methyltransferase type 11" evidence="2">
    <location>
        <begin position="50"/>
        <end position="143"/>
    </location>
</feature>
<proteinExistence type="predicted"/>
<dbReference type="InterPro" id="IPR013216">
    <property type="entry name" value="Methyltransf_11"/>
</dbReference>
<dbReference type="Proteomes" id="UP000464480">
    <property type="component" value="Chromosome"/>
</dbReference>
<dbReference type="PANTHER" id="PTHR44068:SF11">
    <property type="entry name" value="GERANYL DIPHOSPHATE 2-C-METHYLTRANSFERASE"/>
    <property type="match status" value="1"/>
</dbReference>
<accession>A0A6I6Y026</accession>
<dbReference type="PANTHER" id="PTHR44068">
    <property type="entry name" value="ZGC:194242"/>
    <property type="match status" value="1"/>
</dbReference>
<dbReference type="Pfam" id="PF08241">
    <property type="entry name" value="Methyltransf_11"/>
    <property type="match status" value="1"/>
</dbReference>
<dbReference type="Gene3D" id="3.40.50.150">
    <property type="entry name" value="Vaccinia Virus protein VP39"/>
    <property type="match status" value="1"/>
</dbReference>
<dbReference type="RefSeq" id="WP_159410314.1">
    <property type="nucleotide sequence ID" value="NZ_CP026115.2"/>
</dbReference>
<reference evidence="3 4" key="1">
    <citation type="submission" date="2020-02" db="EMBL/GenBank/DDBJ databases">
        <title>Pseudomonas Putida W5 Complete Genome Assembly.</title>
        <authorList>
            <person name="Yuan Z.-C."/>
            <person name="Shaw G.A."/>
            <person name="Cusano A.D."/>
            <person name="Caddey B.J."/>
            <person name="Weselowski B.J."/>
        </authorList>
    </citation>
    <scope>NUCLEOTIDE SEQUENCE [LARGE SCALE GENOMIC DNA]</scope>
    <source>
        <strain evidence="3 4">W5</strain>
    </source>
</reference>
<evidence type="ECO:0000313" key="3">
    <source>
        <dbReference type="EMBL" id="QHG64956.1"/>
    </source>
</evidence>
<dbReference type="InterPro" id="IPR029063">
    <property type="entry name" value="SAM-dependent_MTases_sf"/>
</dbReference>
<evidence type="ECO:0000313" key="4">
    <source>
        <dbReference type="Proteomes" id="UP000464480"/>
    </source>
</evidence>